<dbReference type="InterPro" id="IPR052585">
    <property type="entry name" value="Lipid_raft_assoc_Zn_ADH"/>
</dbReference>
<dbReference type="RefSeq" id="WP_259539976.1">
    <property type="nucleotide sequence ID" value="NZ_JANLCJ010000005.1"/>
</dbReference>
<evidence type="ECO:0000259" key="3">
    <source>
        <dbReference type="SMART" id="SM00829"/>
    </source>
</evidence>
<comment type="similarity">
    <text evidence="1 2">Belongs to the zinc-containing alcohol dehydrogenase family. Quinone oxidoreductase subfamily.</text>
</comment>
<comment type="caution">
    <text evidence="4">The sequence shown here is derived from an EMBL/GenBank/DDBJ whole genome shotgun (WGS) entry which is preliminary data.</text>
</comment>
<evidence type="ECO:0000313" key="4">
    <source>
        <dbReference type="EMBL" id="MCS5735070.1"/>
    </source>
</evidence>
<dbReference type="CDD" id="cd08252">
    <property type="entry name" value="AL_MDR"/>
    <property type="match status" value="1"/>
</dbReference>
<dbReference type="PANTHER" id="PTHR43482:SF1">
    <property type="entry name" value="PROTEIN AST1-RELATED"/>
    <property type="match status" value="1"/>
</dbReference>
<dbReference type="InterPro" id="IPR014182">
    <property type="entry name" value="ADH_Zn_typ-1"/>
</dbReference>
<dbReference type="SUPFAM" id="SSF51735">
    <property type="entry name" value="NAD(P)-binding Rossmann-fold domains"/>
    <property type="match status" value="1"/>
</dbReference>
<dbReference type="Pfam" id="PF00107">
    <property type="entry name" value="ADH_zinc_N"/>
    <property type="match status" value="1"/>
</dbReference>
<dbReference type="SUPFAM" id="SSF50129">
    <property type="entry name" value="GroES-like"/>
    <property type="match status" value="1"/>
</dbReference>
<sequence length="322" mass="34112">MRAIAAAGPGGRLIDVEVPRPALREHDALVAVEAVSINPADVKLAERTTSRSRILGFDAVGTVIELGPSATGFAVGDEVYYAGDITRQGANADYHAVDTRLIAHRPMSLTVAEAAALPLTTITAWESLFTHLSVNRETTGDLVVVGAAGGVGSMVIQLAKLSTALRVVGTASRPESEAWAAKMGADELVDPRDLVKGVKSIAPLGVDAVFSSYSSGNIRHFAEILKPFGHIVAIDDGHLDLSPLKAKSITWHWEYMFTHSTQKTPQMSSQGELLRGVASLVDAGMLRSTLTTEIQDFTAAGIQRAHDLVATSTTVGKVVVRR</sequence>
<gene>
    <name evidence="4" type="ORF">N1032_15095</name>
</gene>
<feature type="domain" description="Enoyl reductase (ER)" evidence="3">
    <location>
        <begin position="10"/>
        <end position="320"/>
    </location>
</feature>
<accession>A0ABT2H541</accession>
<evidence type="ECO:0000256" key="1">
    <source>
        <dbReference type="ARBA" id="ARBA00010371"/>
    </source>
</evidence>
<dbReference type="Proteomes" id="UP001165586">
    <property type="component" value="Unassembled WGS sequence"/>
</dbReference>
<dbReference type="EMBL" id="JANLCJ010000005">
    <property type="protein sequence ID" value="MCS5735070.1"/>
    <property type="molecule type" value="Genomic_DNA"/>
</dbReference>
<evidence type="ECO:0000256" key="2">
    <source>
        <dbReference type="RuleBase" id="RU364000"/>
    </source>
</evidence>
<dbReference type="Pfam" id="PF08240">
    <property type="entry name" value="ADH_N"/>
    <property type="match status" value="1"/>
</dbReference>
<dbReference type="InterPro" id="IPR020843">
    <property type="entry name" value="ER"/>
</dbReference>
<dbReference type="InterPro" id="IPR011032">
    <property type="entry name" value="GroES-like_sf"/>
</dbReference>
<protein>
    <recommendedName>
        <fullName evidence="2">Zinc-type alcohol dehydrogenase-like protein</fullName>
    </recommendedName>
</protein>
<keyword evidence="2" id="KW-0862">Zinc</keyword>
<keyword evidence="2" id="KW-0560">Oxidoreductase</keyword>
<dbReference type="PANTHER" id="PTHR43482">
    <property type="entry name" value="PROTEIN AST1-RELATED"/>
    <property type="match status" value="1"/>
</dbReference>
<evidence type="ECO:0000313" key="5">
    <source>
        <dbReference type="Proteomes" id="UP001165586"/>
    </source>
</evidence>
<dbReference type="NCBIfam" id="TIGR02817">
    <property type="entry name" value="adh_fam_1"/>
    <property type="match status" value="1"/>
</dbReference>
<organism evidence="4 5">
    <name type="scientific">Herbiconiux daphne</name>
    <dbReference type="NCBI Taxonomy" id="2970914"/>
    <lineage>
        <taxon>Bacteria</taxon>
        <taxon>Bacillati</taxon>
        <taxon>Actinomycetota</taxon>
        <taxon>Actinomycetes</taxon>
        <taxon>Micrococcales</taxon>
        <taxon>Microbacteriaceae</taxon>
        <taxon>Herbiconiux</taxon>
    </lineage>
</organism>
<dbReference type="Gene3D" id="3.40.50.720">
    <property type="entry name" value="NAD(P)-binding Rossmann-like Domain"/>
    <property type="match status" value="1"/>
</dbReference>
<dbReference type="InterPro" id="IPR013154">
    <property type="entry name" value="ADH-like_N"/>
</dbReference>
<reference evidence="4" key="1">
    <citation type="submission" date="2022-08" db="EMBL/GenBank/DDBJ databases">
        <authorList>
            <person name="Deng Y."/>
            <person name="Han X.-F."/>
            <person name="Zhang Y.-Q."/>
        </authorList>
    </citation>
    <scope>NUCLEOTIDE SEQUENCE</scope>
    <source>
        <strain evidence="4">CPCC 203386</strain>
    </source>
</reference>
<dbReference type="InterPro" id="IPR013149">
    <property type="entry name" value="ADH-like_C"/>
</dbReference>
<dbReference type="Gene3D" id="3.90.180.10">
    <property type="entry name" value="Medium-chain alcohol dehydrogenases, catalytic domain"/>
    <property type="match status" value="1"/>
</dbReference>
<keyword evidence="5" id="KW-1185">Reference proteome</keyword>
<name>A0ABT2H541_9MICO</name>
<proteinExistence type="inferred from homology"/>
<dbReference type="InterPro" id="IPR036291">
    <property type="entry name" value="NAD(P)-bd_dom_sf"/>
</dbReference>
<keyword evidence="2" id="KW-0479">Metal-binding</keyword>
<dbReference type="SMART" id="SM00829">
    <property type="entry name" value="PKS_ER"/>
    <property type="match status" value="1"/>
</dbReference>